<accession>A0A8J4VM95</accession>
<name>A0A8J4VM95_9ROSI</name>
<organism evidence="1 2">
    <name type="scientific">Castanea mollissima</name>
    <name type="common">Chinese chestnut</name>
    <dbReference type="NCBI Taxonomy" id="60419"/>
    <lineage>
        <taxon>Eukaryota</taxon>
        <taxon>Viridiplantae</taxon>
        <taxon>Streptophyta</taxon>
        <taxon>Embryophyta</taxon>
        <taxon>Tracheophyta</taxon>
        <taxon>Spermatophyta</taxon>
        <taxon>Magnoliopsida</taxon>
        <taxon>eudicotyledons</taxon>
        <taxon>Gunneridae</taxon>
        <taxon>Pentapetalae</taxon>
        <taxon>rosids</taxon>
        <taxon>fabids</taxon>
        <taxon>Fagales</taxon>
        <taxon>Fagaceae</taxon>
        <taxon>Castanea</taxon>
    </lineage>
</organism>
<dbReference type="AlphaFoldDB" id="A0A8J4VM95"/>
<evidence type="ECO:0000313" key="2">
    <source>
        <dbReference type="Proteomes" id="UP000737018"/>
    </source>
</evidence>
<proteinExistence type="predicted"/>
<reference evidence="1" key="1">
    <citation type="submission" date="2020-03" db="EMBL/GenBank/DDBJ databases">
        <title>Castanea mollissima Vanexum genome sequencing.</title>
        <authorList>
            <person name="Staton M."/>
        </authorList>
    </citation>
    <scope>NUCLEOTIDE SEQUENCE</scope>
    <source>
        <tissue evidence="1">Leaf</tissue>
    </source>
</reference>
<dbReference type="Proteomes" id="UP000737018">
    <property type="component" value="Unassembled WGS sequence"/>
</dbReference>
<comment type="caution">
    <text evidence="1">The sequence shown here is derived from an EMBL/GenBank/DDBJ whole genome shotgun (WGS) entry which is preliminary data.</text>
</comment>
<keyword evidence="2" id="KW-1185">Reference proteome</keyword>
<gene>
    <name evidence="1" type="ORF">CMV_013063</name>
</gene>
<sequence length="172" mass="19551">MMQKEKNDLEPVGLHIIDACVLETKDPVGTSFLTGIEVWLNVKCLVQIVPCMEVAIKMNHLWGRIFDDILPFFEGNCPKKRNISEAIAFEARSLIDSQSSLPDNCEKTRSFFPNDSKKDMPESSSGSCANPILENFVEEVLQEKNHALMSQISGPCKHWWWTTIDIVKYKGF</sequence>
<dbReference type="EMBL" id="JRKL02001720">
    <property type="protein sequence ID" value="KAF3962427.1"/>
    <property type="molecule type" value="Genomic_DNA"/>
</dbReference>
<evidence type="ECO:0000313" key="1">
    <source>
        <dbReference type="EMBL" id="KAF3962427.1"/>
    </source>
</evidence>
<protein>
    <submittedName>
        <fullName evidence="1">Uncharacterized protein</fullName>
    </submittedName>
</protein>